<organism evidence="2 3">
    <name type="scientific">Eutypa lata (strain UCR-EL1)</name>
    <name type="common">Grapevine dieback disease fungus</name>
    <name type="synonym">Eutypa armeniacae</name>
    <dbReference type="NCBI Taxonomy" id="1287681"/>
    <lineage>
        <taxon>Eukaryota</taxon>
        <taxon>Fungi</taxon>
        <taxon>Dikarya</taxon>
        <taxon>Ascomycota</taxon>
        <taxon>Pezizomycotina</taxon>
        <taxon>Sordariomycetes</taxon>
        <taxon>Xylariomycetidae</taxon>
        <taxon>Xylariales</taxon>
        <taxon>Diatrypaceae</taxon>
        <taxon>Eutypa</taxon>
    </lineage>
</organism>
<dbReference type="STRING" id="1287681.M7TNH3"/>
<keyword evidence="1" id="KW-0472">Membrane</keyword>
<evidence type="ECO:0000313" key="3">
    <source>
        <dbReference type="Proteomes" id="UP000012174"/>
    </source>
</evidence>
<evidence type="ECO:0008006" key="4">
    <source>
        <dbReference type="Google" id="ProtNLM"/>
    </source>
</evidence>
<dbReference type="eggNOG" id="ENOG502SERI">
    <property type="taxonomic scope" value="Eukaryota"/>
</dbReference>
<keyword evidence="1" id="KW-0812">Transmembrane</keyword>
<dbReference type="EMBL" id="KB705643">
    <property type="protein sequence ID" value="EMR71456.1"/>
    <property type="molecule type" value="Genomic_DNA"/>
</dbReference>
<dbReference type="KEGG" id="ela:UCREL1_1509"/>
<dbReference type="OrthoDB" id="9988102at2759"/>
<accession>M7TNH3</accession>
<reference evidence="3" key="1">
    <citation type="journal article" date="2013" name="Genome Announc.">
        <title>Draft genome sequence of the grapevine dieback fungus Eutypa lata UCR-EL1.</title>
        <authorList>
            <person name="Blanco-Ulate B."/>
            <person name="Rolshausen P.E."/>
            <person name="Cantu D."/>
        </authorList>
    </citation>
    <scope>NUCLEOTIDE SEQUENCE [LARGE SCALE GENOMIC DNA]</scope>
    <source>
        <strain evidence="3">UCR-EL1</strain>
    </source>
</reference>
<dbReference type="OMA" id="WNTTRIA"/>
<protein>
    <recommendedName>
        <fullName evidence="4">Transmembrane protein</fullName>
    </recommendedName>
</protein>
<feature type="transmembrane region" description="Helical" evidence="1">
    <location>
        <begin position="190"/>
        <end position="211"/>
    </location>
</feature>
<evidence type="ECO:0000256" key="1">
    <source>
        <dbReference type="SAM" id="Phobius"/>
    </source>
</evidence>
<evidence type="ECO:0000313" key="2">
    <source>
        <dbReference type="EMBL" id="EMR71456.1"/>
    </source>
</evidence>
<gene>
    <name evidence="2" type="ORF">UCREL1_1509</name>
</gene>
<keyword evidence="3" id="KW-1185">Reference proteome</keyword>
<dbReference type="AlphaFoldDB" id="M7TNH3"/>
<proteinExistence type="predicted"/>
<sequence>MRSPGTNLISLEGDAGLSAPGLSIPANSIAATHYDIDRPTCSLNLVCYRSGAKGCYLQQIQCVLRSRFAKEGDFRLVVLQNPHLVYDDAEFFKEMRRLFEIEMCGFLQRYFSLKSLKAFRVLVVKYTPTSRPNVVPFDDFVLQEMMHAYSNPGKLQDLDKDDWVRWVFRLRRKDRRHAVEFVEGWNTTRIAIAGSIPWLSSCIVGIAWASIGGDVQTAFTVAGFILTSSSIMFALLAIVSSLESSDRTIR</sequence>
<dbReference type="HOGENOM" id="CLU_079414_0_0_1"/>
<dbReference type="Proteomes" id="UP000012174">
    <property type="component" value="Unassembled WGS sequence"/>
</dbReference>
<keyword evidence="1" id="KW-1133">Transmembrane helix</keyword>
<name>M7TNH3_EUTLA</name>
<feature type="transmembrane region" description="Helical" evidence="1">
    <location>
        <begin position="217"/>
        <end position="242"/>
    </location>
</feature>